<evidence type="ECO:0000256" key="10">
    <source>
        <dbReference type="ARBA" id="ARBA00022914"/>
    </source>
</evidence>
<keyword evidence="18" id="KW-1185">Reference proteome</keyword>
<evidence type="ECO:0000313" key="17">
    <source>
        <dbReference type="EMBL" id="PYF74644.1"/>
    </source>
</evidence>
<accession>A0A318UE22</accession>
<evidence type="ECO:0000256" key="8">
    <source>
        <dbReference type="ARBA" id="ARBA00022692"/>
    </source>
</evidence>
<evidence type="ECO:0000256" key="1">
    <source>
        <dbReference type="ARBA" id="ARBA00004429"/>
    </source>
</evidence>
<keyword evidence="5" id="KW-0475">Mercuric resistance</keyword>
<dbReference type="InterPro" id="IPR036163">
    <property type="entry name" value="HMA_dom_sf"/>
</dbReference>
<evidence type="ECO:0000256" key="3">
    <source>
        <dbReference type="ARBA" id="ARBA00017053"/>
    </source>
</evidence>
<gene>
    <name evidence="17" type="ORF">B0O44_10389</name>
</gene>
<comment type="function">
    <text evidence="14">Involved in mercury resistance. Probably transfers a mercuric ion from the periplasmic Hg(2+)-binding protein MerP to the cytoplasmic mercuric reductase MerA.</text>
</comment>
<dbReference type="Gene3D" id="1.10.287.910">
    <property type="entry name" value="bacterial mercury transporter, merf"/>
    <property type="match status" value="1"/>
</dbReference>
<proteinExistence type="inferred from homology"/>
<protein>
    <recommendedName>
        <fullName evidence="3">Mercuric transport protein MerT</fullName>
    </recommendedName>
    <alternativeName>
        <fullName evidence="13">Mercury ion transport protein</fullName>
    </alternativeName>
</protein>
<dbReference type="PANTHER" id="PTHR46594">
    <property type="entry name" value="P-TYPE CATION-TRANSPORTING ATPASE"/>
    <property type="match status" value="1"/>
</dbReference>
<keyword evidence="4" id="KW-0813">Transport</keyword>
<comment type="caution">
    <text evidence="17">The sequence shown here is derived from an EMBL/GenBank/DDBJ whole genome shotgun (WGS) entry which is preliminary data.</text>
</comment>
<dbReference type="PROSITE" id="PS50846">
    <property type="entry name" value="HMA_2"/>
    <property type="match status" value="1"/>
</dbReference>
<feature type="transmembrane region" description="Helical" evidence="15">
    <location>
        <begin position="49"/>
        <end position="69"/>
    </location>
</feature>
<dbReference type="InterPro" id="IPR003457">
    <property type="entry name" value="Transprt_MerT"/>
</dbReference>
<evidence type="ECO:0000256" key="5">
    <source>
        <dbReference type="ARBA" id="ARBA00022466"/>
    </source>
</evidence>
<evidence type="ECO:0000256" key="11">
    <source>
        <dbReference type="ARBA" id="ARBA00022989"/>
    </source>
</evidence>
<keyword evidence="11 15" id="KW-1133">Transmembrane helix</keyword>
<evidence type="ECO:0000259" key="16">
    <source>
        <dbReference type="PROSITE" id="PS50846"/>
    </source>
</evidence>
<keyword evidence="12 15" id="KW-0472">Membrane</keyword>
<dbReference type="NCBIfam" id="NF033556">
    <property type="entry name" value="MerTP_fusion"/>
    <property type="match status" value="1"/>
</dbReference>
<dbReference type="Proteomes" id="UP000248198">
    <property type="component" value="Unassembled WGS sequence"/>
</dbReference>
<keyword evidence="7" id="KW-0997">Cell inner membrane</keyword>
<dbReference type="GO" id="GO:0015097">
    <property type="term" value="F:mercury ion transmembrane transporter activity"/>
    <property type="evidence" value="ECO:0007669"/>
    <property type="project" value="InterPro"/>
</dbReference>
<feature type="transmembrane region" description="Helical" evidence="15">
    <location>
        <begin position="90"/>
        <end position="109"/>
    </location>
</feature>
<comment type="subcellular location">
    <subcellularLocation>
        <location evidence="1">Cell inner membrane</location>
        <topology evidence="1">Multi-pass membrane protein</topology>
    </subcellularLocation>
</comment>
<dbReference type="Pfam" id="PF00403">
    <property type="entry name" value="HMA"/>
    <property type="match status" value="1"/>
</dbReference>
<evidence type="ECO:0000256" key="4">
    <source>
        <dbReference type="ARBA" id="ARBA00022448"/>
    </source>
</evidence>
<keyword evidence="6" id="KW-1003">Cell membrane</keyword>
<evidence type="ECO:0000256" key="7">
    <source>
        <dbReference type="ARBA" id="ARBA00022519"/>
    </source>
</evidence>
<evidence type="ECO:0000256" key="14">
    <source>
        <dbReference type="ARBA" id="ARBA00045720"/>
    </source>
</evidence>
<dbReference type="Pfam" id="PF02411">
    <property type="entry name" value="MerT"/>
    <property type="match status" value="1"/>
</dbReference>
<dbReference type="Gene3D" id="3.30.70.100">
    <property type="match status" value="1"/>
</dbReference>
<evidence type="ECO:0000256" key="6">
    <source>
        <dbReference type="ARBA" id="ARBA00022475"/>
    </source>
</evidence>
<dbReference type="SUPFAM" id="SSF55008">
    <property type="entry name" value="HMA, heavy metal-associated domain"/>
    <property type="match status" value="1"/>
</dbReference>
<dbReference type="EMBL" id="QKLU01000003">
    <property type="protein sequence ID" value="PYF74644.1"/>
    <property type="molecule type" value="Genomic_DNA"/>
</dbReference>
<dbReference type="GO" id="GO:0046872">
    <property type="term" value="F:metal ion binding"/>
    <property type="evidence" value="ECO:0007669"/>
    <property type="project" value="UniProtKB-KW"/>
</dbReference>
<dbReference type="InterPro" id="IPR006121">
    <property type="entry name" value="HMA_dom"/>
</dbReference>
<evidence type="ECO:0000256" key="15">
    <source>
        <dbReference type="SAM" id="Phobius"/>
    </source>
</evidence>
<evidence type="ECO:0000256" key="9">
    <source>
        <dbReference type="ARBA" id="ARBA00022723"/>
    </source>
</evidence>
<keyword evidence="8 15" id="KW-0812">Transmembrane</keyword>
<organism evidence="17 18">
    <name type="scientific">Pedobacter nutrimenti</name>
    <dbReference type="NCBI Taxonomy" id="1241337"/>
    <lineage>
        <taxon>Bacteria</taxon>
        <taxon>Pseudomonadati</taxon>
        <taxon>Bacteroidota</taxon>
        <taxon>Sphingobacteriia</taxon>
        <taxon>Sphingobacteriales</taxon>
        <taxon>Sphingobacteriaceae</taxon>
        <taxon>Pedobacter</taxon>
    </lineage>
</organism>
<dbReference type="AlphaFoldDB" id="A0A318UE22"/>
<dbReference type="CDD" id="cd00371">
    <property type="entry name" value="HMA"/>
    <property type="match status" value="1"/>
</dbReference>
<dbReference type="RefSeq" id="WP_110829326.1">
    <property type="nucleotide sequence ID" value="NZ_QKLU01000003.1"/>
</dbReference>
<keyword evidence="9" id="KW-0479">Metal-binding</keyword>
<dbReference type="PANTHER" id="PTHR46594:SF4">
    <property type="entry name" value="P-TYPE CATION-TRANSPORTING ATPASE"/>
    <property type="match status" value="1"/>
</dbReference>
<comment type="similarity">
    <text evidence="2">Belongs to the MerT family.</text>
</comment>
<feature type="domain" description="HMA" evidence="16">
    <location>
        <begin position="128"/>
        <end position="194"/>
    </location>
</feature>
<keyword evidence="10" id="KW-0476">Mercury</keyword>
<evidence type="ECO:0000256" key="13">
    <source>
        <dbReference type="ARBA" id="ARBA00030934"/>
    </source>
</evidence>
<evidence type="ECO:0000256" key="12">
    <source>
        <dbReference type="ARBA" id="ARBA00023136"/>
    </source>
</evidence>
<evidence type="ECO:0000313" key="18">
    <source>
        <dbReference type="Proteomes" id="UP000248198"/>
    </source>
</evidence>
<evidence type="ECO:0000256" key="2">
    <source>
        <dbReference type="ARBA" id="ARBA00008224"/>
    </source>
</evidence>
<dbReference type="FunFam" id="3.30.70.100:FF:000001">
    <property type="entry name" value="ATPase copper transporting beta"/>
    <property type="match status" value="1"/>
</dbReference>
<sequence length="202" mass="22155">MSKAKYNNKLLGSGILLALTSSMCCIMPMLALFGTAGSAVTMFSWVAPLRPYLLAATVLILGVTFYQAYKPVAKDDCGCAERRTGMQSKSFLWIVTILSIGFSTFPYYGPYFQKNVQRQSKANISNVQQTVIQIQGMSCAACEGHVNRALQERKGVQEVTTSYAKGESVVKFDSTQISIRQLANTIQSETGYKVTNVKTDVN</sequence>
<dbReference type="OrthoDB" id="1493145at2"/>
<name>A0A318UE22_9SPHI</name>
<reference evidence="17 18" key="1">
    <citation type="submission" date="2018-06" db="EMBL/GenBank/DDBJ databases">
        <title>Genomic Encyclopedia of Archaeal and Bacterial Type Strains, Phase II (KMG-II): from individual species to whole genera.</title>
        <authorList>
            <person name="Goeker M."/>
        </authorList>
    </citation>
    <scope>NUCLEOTIDE SEQUENCE [LARGE SCALE GENOMIC DNA]</scope>
    <source>
        <strain evidence="17 18">DSM 27372</strain>
    </source>
</reference>
<dbReference type="GO" id="GO:0005886">
    <property type="term" value="C:plasma membrane"/>
    <property type="evidence" value="ECO:0007669"/>
    <property type="project" value="UniProtKB-SubCell"/>
</dbReference>